<keyword evidence="5" id="KW-0046">Antibiotic resistance</keyword>
<organism evidence="8 9">
    <name type="scientific">Planotetraspora silvatica</name>
    <dbReference type="NCBI Taxonomy" id="234614"/>
    <lineage>
        <taxon>Bacteria</taxon>
        <taxon>Bacillati</taxon>
        <taxon>Actinomycetota</taxon>
        <taxon>Actinomycetes</taxon>
        <taxon>Streptosporangiales</taxon>
        <taxon>Streptosporangiaceae</taxon>
        <taxon>Planotetraspora</taxon>
    </lineage>
</organism>
<evidence type="ECO:0000256" key="4">
    <source>
        <dbReference type="ARBA" id="ARBA00022840"/>
    </source>
</evidence>
<feature type="domain" description="ABC transporter" evidence="7">
    <location>
        <begin position="20"/>
        <end position="96"/>
    </location>
</feature>
<dbReference type="Proteomes" id="UP000644610">
    <property type="component" value="Unassembled WGS sequence"/>
</dbReference>
<dbReference type="InterPro" id="IPR003439">
    <property type="entry name" value="ABC_transporter-like_ATP-bd"/>
</dbReference>
<evidence type="ECO:0000256" key="2">
    <source>
        <dbReference type="ARBA" id="ARBA00022448"/>
    </source>
</evidence>
<evidence type="ECO:0000259" key="7">
    <source>
        <dbReference type="Pfam" id="PF00005"/>
    </source>
</evidence>
<dbReference type="SUPFAM" id="SSF52540">
    <property type="entry name" value="P-loop containing nucleoside triphosphate hydrolases"/>
    <property type="match status" value="1"/>
</dbReference>
<dbReference type="RefSeq" id="WP_203974534.1">
    <property type="nucleotide sequence ID" value="NZ_BAAAKY010000014.1"/>
</dbReference>
<protein>
    <recommendedName>
        <fullName evidence="7">ABC transporter domain-containing protein</fullName>
    </recommendedName>
</protein>
<dbReference type="AlphaFoldDB" id="A0A8J3UQN9"/>
<dbReference type="GO" id="GO:0005524">
    <property type="term" value="F:ATP binding"/>
    <property type="evidence" value="ECO:0007669"/>
    <property type="project" value="UniProtKB-KW"/>
</dbReference>
<keyword evidence="4" id="KW-0067">ATP-binding</keyword>
<dbReference type="InterPro" id="IPR027417">
    <property type="entry name" value="P-loop_NTPase"/>
</dbReference>
<proteinExistence type="predicted"/>
<comment type="caution">
    <text evidence="8">The sequence shown here is derived from an EMBL/GenBank/DDBJ whole genome shotgun (WGS) entry which is preliminary data.</text>
</comment>
<evidence type="ECO:0000256" key="3">
    <source>
        <dbReference type="ARBA" id="ARBA00022741"/>
    </source>
</evidence>
<evidence type="ECO:0000256" key="6">
    <source>
        <dbReference type="SAM" id="MobiDB-lite"/>
    </source>
</evidence>
<evidence type="ECO:0000313" key="8">
    <source>
        <dbReference type="EMBL" id="GII46604.1"/>
    </source>
</evidence>
<comment type="subcellular location">
    <subcellularLocation>
        <location evidence="1">Cell membrane</location>
        <topology evidence="1">Peripheral membrane protein</topology>
    </subcellularLocation>
</comment>
<sequence length="139" mass="14635">MNTALETHGLGKRYKRNWALRDCSLQVPAGRVAALVGPNGAGKSTLLNLAVGLLRPTEGTLHVLGRRPDGDRDLLDRVGFVAQDTPLYPDFTVAELITMGAGSTGAGTPRWPGTGWSRSASPWTAGSRGCPAVSAPRSR</sequence>
<gene>
    <name evidence="8" type="ORF">Psi02_30280</name>
</gene>
<name>A0A8J3UQN9_9ACTN</name>
<evidence type="ECO:0000313" key="9">
    <source>
        <dbReference type="Proteomes" id="UP000644610"/>
    </source>
</evidence>
<dbReference type="EMBL" id="BOOQ01000019">
    <property type="protein sequence ID" value="GII46604.1"/>
    <property type="molecule type" value="Genomic_DNA"/>
</dbReference>
<dbReference type="Pfam" id="PF00005">
    <property type="entry name" value="ABC_tran"/>
    <property type="match status" value="1"/>
</dbReference>
<dbReference type="GO" id="GO:0016887">
    <property type="term" value="F:ATP hydrolysis activity"/>
    <property type="evidence" value="ECO:0007669"/>
    <property type="project" value="InterPro"/>
</dbReference>
<keyword evidence="3" id="KW-0547">Nucleotide-binding</keyword>
<evidence type="ECO:0000256" key="5">
    <source>
        <dbReference type="ARBA" id="ARBA00023251"/>
    </source>
</evidence>
<feature type="region of interest" description="Disordered" evidence="6">
    <location>
        <begin position="103"/>
        <end position="139"/>
    </location>
</feature>
<dbReference type="Gene3D" id="3.40.50.300">
    <property type="entry name" value="P-loop containing nucleotide triphosphate hydrolases"/>
    <property type="match status" value="1"/>
</dbReference>
<dbReference type="GO" id="GO:0046677">
    <property type="term" value="P:response to antibiotic"/>
    <property type="evidence" value="ECO:0007669"/>
    <property type="project" value="UniProtKB-KW"/>
</dbReference>
<dbReference type="PANTHER" id="PTHR42711:SF17">
    <property type="entry name" value="ABC TRANSPORTER ATP-BINDING PROTEIN"/>
    <property type="match status" value="1"/>
</dbReference>
<keyword evidence="2" id="KW-0813">Transport</keyword>
<dbReference type="GO" id="GO:0005886">
    <property type="term" value="C:plasma membrane"/>
    <property type="evidence" value="ECO:0007669"/>
    <property type="project" value="UniProtKB-SubCell"/>
</dbReference>
<dbReference type="PANTHER" id="PTHR42711">
    <property type="entry name" value="ABC TRANSPORTER ATP-BINDING PROTEIN"/>
    <property type="match status" value="1"/>
</dbReference>
<accession>A0A8J3UQN9</accession>
<reference evidence="8" key="1">
    <citation type="submission" date="2021-01" db="EMBL/GenBank/DDBJ databases">
        <title>Whole genome shotgun sequence of Planotetraspora silvatica NBRC 100141.</title>
        <authorList>
            <person name="Komaki H."/>
            <person name="Tamura T."/>
        </authorList>
    </citation>
    <scope>NUCLEOTIDE SEQUENCE</scope>
    <source>
        <strain evidence="8">NBRC 100141</strain>
    </source>
</reference>
<keyword evidence="9" id="KW-1185">Reference proteome</keyword>
<dbReference type="InterPro" id="IPR050763">
    <property type="entry name" value="ABC_transporter_ATP-binding"/>
</dbReference>
<evidence type="ECO:0000256" key="1">
    <source>
        <dbReference type="ARBA" id="ARBA00004202"/>
    </source>
</evidence>